<dbReference type="InterPro" id="IPR029052">
    <property type="entry name" value="Metallo-depent_PP-like"/>
</dbReference>
<feature type="non-terminal residue" evidence="1">
    <location>
        <position position="1"/>
    </location>
</feature>
<dbReference type="GO" id="GO:0008253">
    <property type="term" value="F:5'-nucleotidase activity"/>
    <property type="evidence" value="ECO:0007669"/>
    <property type="project" value="TreeGrafter"/>
</dbReference>
<sequence>EWIENRKEIANFPILSCNIYDKGTTDLANFTVPYVVQNHGGINVGIIGLTTISTYTSAHPKITQDFDFWNFETSVRKFYDDVIADGADIVIVLAHDSPSVLSSLASTVNDLDIALFLGGHSGTPTISYVGDSMIAMAGHYATQYAKIILSYDIVSESIVSKEGVLVNNIEGGVTPVAEVQQVVDYWVDTINATEIITYASVDVYDSFPESEIGNLIADGMIHHFYWDFNFAVTNRGGGIRDYFREGNITIADIVS</sequence>
<dbReference type="InterPro" id="IPR006179">
    <property type="entry name" value="5_nucleotidase/apyrase"/>
</dbReference>
<protein>
    <recommendedName>
        <fullName evidence="2">5'-Nucleotidase C-terminal domain-containing protein</fullName>
    </recommendedName>
</protein>
<dbReference type="SUPFAM" id="SSF56300">
    <property type="entry name" value="Metallo-dependent phosphatases"/>
    <property type="match status" value="1"/>
</dbReference>
<dbReference type="GO" id="GO:0009166">
    <property type="term" value="P:nucleotide catabolic process"/>
    <property type="evidence" value="ECO:0007669"/>
    <property type="project" value="InterPro"/>
</dbReference>
<reference evidence="1" key="1">
    <citation type="journal article" date="2014" name="Front. Microbiol.">
        <title>High frequency of phylogenetically diverse reductive dehalogenase-homologous genes in deep subseafloor sedimentary metagenomes.</title>
        <authorList>
            <person name="Kawai M."/>
            <person name="Futagami T."/>
            <person name="Toyoda A."/>
            <person name="Takaki Y."/>
            <person name="Nishi S."/>
            <person name="Hori S."/>
            <person name="Arai W."/>
            <person name="Tsubouchi T."/>
            <person name="Morono Y."/>
            <person name="Uchiyama I."/>
            <person name="Ito T."/>
            <person name="Fujiyama A."/>
            <person name="Inagaki F."/>
            <person name="Takami H."/>
        </authorList>
    </citation>
    <scope>NUCLEOTIDE SEQUENCE</scope>
    <source>
        <strain evidence="1">Expedition CK06-06</strain>
    </source>
</reference>
<dbReference type="SUPFAM" id="SSF55816">
    <property type="entry name" value="5'-nucleotidase (syn. UDP-sugar hydrolase), C-terminal domain"/>
    <property type="match status" value="1"/>
</dbReference>
<gene>
    <name evidence="1" type="ORF">S03H2_55480</name>
</gene>
<dbReference type="Gene3D" id="3.90.780.10">
    <property type="entry name" value="5'-Nucleotidase, C-terminal domain"/>
    <property type="match status" value="1"/>
</dbReference>
<comment type="caution">
    <text evidence="1">The sequence shown here is derived from an EMBL/GenBank/DDBJ whole genome shotgun (WGS) entry which is preliminary data.</text>
</comment>
<dbReference type="InterPro" id="IPR036907">
    <property type="entry name" value="5'-Nucleotdase_C_sf"/>
</dbReference>
<evidence type="ECO:0008006" key="2">
    <source>
        <dbReference type="Google" id="ProtNLM"/>
    </source>
</evidence>
<dbReference type="PANTHER" id="PTHR11575:SF24">
    <property type="entry name" value="5'-NUCLEOTIDASE"/>
    <property type="match status" value="1"/>
</dbReference>
<dbReference type="GO" id="GO:0030288">
    <property type="term" value="C:outer membrane-bounded periplasmic space"/>
    <property type="evidence" value="ECO:0007669"/>
    <property type="project" value="TreeGrafter"/>
</dbReference>
<dbReference type="AlphaFoldDB" id="X1JQS7"/>
<organism evidence="1">
    <name type="scientific">marine sediment metagenome</name>
    <dbReference type="NCBI Taxonomy" id="412755"/>
    <lineage>
        <taxon>unclassified sequences</taxon>
        <taxon>metagenomes</taxon>
        <taxon>ecological metagenomes</taxon>
    </lineage>
</organism>
<dbReference type="PANTHER" id="PTHR11575">
    <property type="entry name" value="5'-NUCLEOTIDASE-RELATED"/>
    <property type="match status" value="1"/>
</dbReference>
<dbReference type="EMBL" id="BARU01035438">
    <property type="protein sequence ID" value="GAH80624.1"/>
    <property type="molecule type" value="Genomic_DNA"/>
</dbReference>
<accession>X1JQS7</accession>
<proteinExistence type="predicted"/>
<name>X1JQS7_9ZZZZ</name>
<feature type="non-terminal residue" evidence="1">
    <location>
        <position position="255"/>
    </location>
</feature>
<dbReference type="GO" id="GO:0008768">
    <property type="term" value="F:UDP-sugar diphosphatase activity"/>
    <property type="evidence" value="ECO:0007669"/>
    <property type="project" value="TreeGrafter"/>
</dbReference>
<dbReference type="Gene3D" id="3.60.21.10">
    <property type="match status" value="1"/>
</dbReference>
<evidence type="ECO:0000313" key="1">
    <source>
        <dbReference type="EMBL" id="GAH80624.1"/>
    </source>
</evidence>